<feature type="compositionally biased region" description="Low complexity" evidence="1">
    <location>
        <begin position="51"/>
        <end position="69"/>
    </location>
</feature>
<accession>A0A5N4DXF0</accession>
<reference evidence="3 4" key="1">
    <citation type="journal article" date="2019" name="Mol. Ecol. Resour.">
        <title>Improving Illumina assemblies with Hi-C and long reads: an example with the North African dromedary.</title>
        <authorList>
            <person name="Elbers J.P."/>
            <person name="Rogers M.F."/>
            <person name="Perelman P.L."/>
            <person name="Proskuryakova A.A."/>
            <person name="Serdyukova N.A."/>
            <person name="Johnson W.E."/>
            <person name="Horin P."/>
            <person name="Corander J."/>
            <person name="Murphy D."/>
            <person name="Burger P.A."/>
        </authorList>
    </citation>
    <scope>NUCLEOTIDE SEQUENCE [LARGE SCALE GENOMIC DNA]</scope>
    <source>
        <strain evidence="3">Drom800</strain>
        <tissue evidence="3">Blood</tissue>
    </source>
</reference>
<evidence type="ECO:0000313" key="3">
    <source>
        <dbReference type="EMBL" id="KAB1275779.1"/>
    </source>
</evidence>
<gene>
    <name evidence="3" type="ORF">Cadr_000010379</name>
</gene>
<dbReference type="Pfam" id="PF20309">
    <property type="entry name" value="DRHyd-ASK"/>
    <property type="match status" value="1"/>
</dbReference>
<dbReference type="AlphaFoldDB" id="A0A5N4DXF0"/>
<keyword evidence="3" id="KW-0418">Kinase</keyword>
<sequence>MSAEAGEGITFSVPPFAEGGSYRRGGAAAVAEGEENQLPPPPAGSFWNVESAAAPGTGSPSATSGSSATRCRGNSGGGRRTTVAYVINEASQGQLVVAESEALQCLREACEVVGATLETLHFGKLDFGETAVLDRFYNAGLAHISLLYMPVTV</sequence>
<protein>
    <submittedName>
        <fullName evidence="3">Mitogen-activated protein kinase kinase kinase 5</fullName>
    </submittedName>
</protein>
<comment type="caution">
    <text evidence="3">The sequence shown here is derived from an EMBL/GenBank/DDBJ whole genome shotgun (WGS) entry which is preliminary data.</text>
</comment>
<feature type="domain" description="MAP3K deoxyribohydrolase" evidence="2">
    <location>
        <begin position="105"/>
        <end position="139"/>
    </location>
</feature>
<proteinExistence type="predicted"/>
<dbReference type="EMBL" id="JWIN03000008">
    <property type="protein sequence ID" value="KAB1275779.1"/>
    <property type="molecule type" value="Genomic_DNA"/>
</dbReference>
<keyword evidence="3" id="KW-0808">Transferase</keyword>
<dbReference type="Proteomes" id="UP000299084">
    <property type="component" value="Unassembled WGS sequence"/>
</dbReference>
<feature type="region of interest" description="Disordered" evidence="1">
    <location>
        <begin position="22"/>
        <end position="79"/>
    </location>
</feature>
<evidence type="ECO:0000313" key="4">
    <source>
        <dbReference type="Proteomes" id="UP000299084"/>
    </source>
</evidence>
<dbReference type="GO" id="GO:0016301">
    <property type="term" value="F:kinase activity"/>
    <property type="evidence" value="ECO:0007669"/>
    <property type="project" value="UniProtKB-KW"/>
</dbReference>
<name>A0A5N4DXF0_CAMDR</name>
<organism evidence="3 4">
    <name type="scientific">Camelus dromedarius</name>
    <name type="common">Dromedary</name>
    <name type="synonym">Arabian camel</name>
    <dbReference type="NCBI Taxonomy" id="9838"/>
    <lineage>
        <taxon>Eukaryota</taxon>
        <taxon>Metazoa</taxon>
        <taxon>Chordata</taxon>
        <taxon>Craniata</taxon>
        <taxon>Vertebrata</taxon>
        <taxon>Euteleostomi</taxon>
        <taxon>Mammalia</taxon>
        <taxon>Eutheria</taxon>
        <taxon>Laurasiatheria</taxon>
        <taxon>Artiodactyla</taxon>
        <taxon>Tylopoda</taxon>
        <taxon>Camelidae</taxon>
        <taxon>Camelus</taxon>
    </lineage>
</organism>
<evidence type="ECO:0000256" key="1">
    <source>
        <dbReference type="SAM" id="MobiDB-lite"/>
    </source>
</evidence>
<keyword evidence="4" id="KW-1185">Reference proteome</keyword>
<dbReference type="InterPro" id="IPR046872">
    <property type="entry name" value="DRHyd-ASK"/>
</dbReference>
<evidence type="ECO:0000259" key="2">
    <source>
        <dbReference type="Pfam" id="PF20309"/>
    </source>
</evidence>